<evidence type="ECO:0000256" key="2">
    <source>
        <dbReference type="ARBA" id="ARBA00022748"/>
    </source>
</evidence>
<keyword evidence="4" id="KW-0676">Redox-active center</keyword>
<evidence type="ECO:0000313" key="7">
    <source>
        <dbReference type="Proteomes" id="UP000270673"/>
    </source>
</evidence>
<dbReference type="KEGG" id="buy:D8S85_00670"/>
<evidence type="ECO:0000256" key="4">
    <source>
        <dbReference type="ARBA" id="ARBA00023284"/>
    </source>
</evidence>
<accession>A0A3Q9ILZ8</accession>
<dbReference type="PANTHER" id="PTHR42852:SF6">
    <property type="entry name" value="THIOL:DISULFIDE INTERCHANGE PROTEIN DSBE"/>
    <property type="match status" value="1"/>
</dbReference>
<dbReference type="PANTHER" id="PTHR42852">
    <property type="entry name" value="THIOL:DISULFIDE INTERCHANGE PROTEIN DSBE"/>
    <property type="match status" value="1"/>
</dbReference>
<keyword evidence="7" id="KW-1185">Reference proteome</keyword>
<dbReference type="InterPro" id="IPR036249">
    <property type="entry name" value="Thioredoxin-like_sf"/>
</dbReference>
<gene>
    <name evidence="6" type="ORF">D8S85_00670</name>
</gene>
<dbReference type="PROSITE" id="PS51352">
    <property type="entry name" value="THIOREDOXIN_2"/>
    <property type="match status" value="1"/>
</dbReference>
<evidence type="ECO:0000313" key="6">
    <source>
        <dbReference type="EMBL" id="AZS28208.1"/>
    </source>
</evidence>
<dbReference type="Pfam" id="PF00578">
    <property type="entry name" value="AhpC-TSA"/>
    <property type="match status" value="1"/>
</dbReference>
<comment type="subcellular location">
    <subcellularLocation>
        <location evidence="1">Cell envelope</location>
    </subcellularLocation>
</comment>
<keyword evidence="3" id="KW-1015">Disulfide bond</keyword>
<dbReference type="InterPro" id="IPR050553">
    <property type="entry name" value="Thioredoxin_ResA/DsbE_sf"/>
</dbReference>
<proteinExistence type="predicted"/>
<dbReference type="InterPro" id="IPR000866">
    <property type="entry name" value="AhpC/TSA"/>
</dbReference>
<dbReference type="RefSeq" id="WP_106624347.1">
    <property type="nucleotide sequence ID" value="NZ_CP032819.1"/>
</dbReference>
<evidence type="ECO:0000256" key="3">
    <source>
        <dbReference type="ARBA" id="ARBA00023157"/>
    </source>
</evidence>
<dbReference type="AlphaFoldDB" id="A0A3Q9ILZ8"/>
<sequence length="458" mass="54428">MKILFVFFYLCCLYACNTSEKAEVVLKDHYTFERYMPVLSRESEYLLVNLADTIQPDYRLDNGDWHFSVEVRDNKGEFFYLQDMVLYLKPGEKLKVECNHRHKYNSVFEGGVKNENSWLNQKMLRGGNILSPVTFWEFLSFEDYCKQVDRVADSLRLDLDKVSKNRKFIHDTRVRLELIRATAYSMYVDRILNSQRYGESFESQGDFEKWKSERMAEIVPKIVCKMTDVLGKYAENEIIQYVHGQTALIVLENLQEGCLSRLHFDRFLELYDYYRTKLEDPNFEYSAAVKAYAHQLSDPRLQKFMLDVVDKNRYVTEGVEMKDFEFEDVDGEKHRLSDYKGMPIYLDIWATWCNPCKAIAPNFAALAETYKKENIKFIAISIDKNVKVWRDYVKQDGKHENVEEWLCTNKEFLEIYRISSIPRFLLIDKDFKIRMTFAYKPIEVDMQNLSMLLDEVIR</sequence>
<dbReference type="GO" id="GO:0017004">
    <property type="term" value="P:cytochrome complex assembly"/>
    <property type="evidence" value="ECO:0007669"/>
    <property type="project" value="UniProtKB-KW"/>
</dbReference>
<evidence type="ECO:0000256" key="1">
    <source>
        <dbReference type="ARBA" id="ARBA00004196"/>
    </source>
</evidence>
<feature type="domain" description="Thioredoxin" evidence="5">
    <location>
        <begin position="315"/>
        <end position="458"/>
    </location>
</feature>
<dbReference type="SUPFAM" id="SSF52833">
    <property type="entry name" value="Thioredoxin-like"/>
    <property type="match status" value="1"/>
</dbReference>
<dbReference type="Proteomes" id="UP000270673">
    <property type="component" value="Chromosome"/>
</dbReference>
<evidence type="ECO:0000259" key="5">
    <source>
        <dbReference type="PROSITE" id="PS51352"/>
    </source>
</evidence>
<reference evidence="6 7" key="1">
    <citation type="submission" date="2018-10" db="EMBL/GenBank/DDBJ databases">
        <title>Butyricimonas faecalis sp. nov., isolated from human faeces and emended description of the genus Butyricimonas.</title>
        <authorList>
            <person name="Le Roy T."/>
            <person name="Van der Smissen P."/>
            <person name="Paquot A."/>
            <person name="Delzenne N."/>
            <person name="Muccioli G."/>
            <person name="Collet J.-F."/>
            <person name="Cani P.D."/>
        </authorList>
    </citation>
    <scope>NUCLEOTIDE SEQUENCE [LARGE SCALE GENOMIC DNA]</scope>
    <source>
        <strain evidence="6 7">H184</strain>
    </source>
</reference>
<dbReference type="InterPro" id="IPR013766">
    <property type="entry name" value="Thioredoxin_domain"/>
</dbReference>
<dbReference type="OrthoDB" id="423012at2"/>
<protein>
    <submittedName>
        <fullName evidence="6">TlpA family protein disulfide reductase</fullName>
    </submittedName>
</protein>
<dbReference type="EMBL" id="CP032819">
    <property type="protein sequence ID" value="AZS28208.1"/>
    <property type="molecule type" value="Genomic_DNA"/>
</dbReference>
<organism evidence="6 7">
    <name type="scientific">Butyricimonas faecalis</name>
    <dbReference type="NCBI Taxonomy" id="2093856"/>
    <lineage>
        <taxon>Bacteria</taxon>
        <taxon>Pseudomonadati</taxon>
        <taxon>Bacteroidota</taxon>
        <taxon>Bacteroidia</taxon>
        <taxon>Bacteroidales</taxon>
        <taxon>Odoribacteraceae</taxon>
        <taxon>Butyricimonas</taxon>
    </lineage>
</organism>
<keyword evidence="2" id="KW-0201">Cytochrome c-type biogenesis</keyword>
<dbReference type="Gene3D" id="3.40.30.10">
    <property type="entry name" value="Glutaredoxin"/>
    <property type="match status" value="1"/>
</dbReference>
<dbReference type="GO" id="GO:0030313">
    <property type="term" value="C:cell envelope"/>
    <property type="evidence" value="ECO:0007669"/>
    <property type="project" value="UniProtKB-SubCell"/>
</dbReference>
<dbReference type="CDD" id="cd02966">
    <property type="entry name" value="TlpA_like_family"/>
    <property type="match status" value="1"/>
</dbReference>
<name>A0A3Q9ILZ8_9BACT</name>